<dbReference type="Proteomes" id="UP000301870">
    <property type="component" value="Chromosome 21"/>
</dbReference>
<dbReference type="InterPro" id="IPR032104">
    <property type="entry name" value="Spaetzle"/>
</dbReference>
<keyword evidence="1 4" id="KW-0732">Signal</keyword>
<dbReference type="InterPro" id="IPR052444">
    <property type="entry name" value="Spz/Toll_ligand-like"/>
</dbReference>
<dbReference type="Pfam" id="PF16077">
    <property type="entry name" value="Spaetzle"/>
    <property type="match status" value="1"/>
</dbReference>
<evidence type="ECO:0000313" key="6">
    <source>
        <dbReference type="Proteomes" id="UP000301870"/>
    </source>
</evidence>
<feature type="chain" id="PRO_5039951962" evidence="4">
    <location>
        <begin position="19"/>
        <end position="286"/>
    </location>
</feature>
<dbReference type="OrthoDB" id="6359065at2759"/>
<sequence length="286" mass="31874">MAWTLYLFVGISIMTTSAFKCKHTNSDSDTRHQYDYTNQEPLGMPDNHASVGVSSRISSMSANHPPNQADDAKTFAQLRIADATQTRRSESESKILTWKPLTSKRGPNNDNFKIVFPGPTSEELKLEIPEHCRKIGICQDVPNYPHELADKAISQLPDIGALQLDKLDIPALPDIAQRVGSHEETLELCKFQEQVMYPKAARDADGIWHFVLNKEENPIQGFKVEICDPNSKSCSNIIFTQRGYGTSCKQKYAYRKMAVLHDNGTTSDMALNVPSCCACVAHTVLV</sequence>
<dbReference type="GO" id="GO:0008083">
    <property type="term" value="F:growth factor activity"/>
    <property type="evidence" value="ECO:0007669"/>
    <property type="project" value="TreeGrafter"/>
</dbReference>
<dbReference type="RefSeq" id="XP_022825336.1">
    <property type="nucleotide sequence ID" value="XM_022969568.1"/>
</dbReference>
<evidence type="ECO:0000256" key="4">
    <source>
        <dbReference type="SAM" id="SignalP"/>
    </source>
</evidence>
<protein>
    <submittedName>
        <fullName evidence="7">Protein spaetzle-like isoform X1</fullName>
    </submittedName>
</protein>
<dbReference type="GO" id="GO:0005615">
    <property type="term" value="C:extracellular space"/>
    <property type="evidence" value="ECO:0007669"/>
    <property type="project" value="UniProtKB-ARBA"/>
</dbReference>
<dbReference type="KEGG" id="sliu:111355581"/>
<name>A0A9J7EAW3_SPOLT</name>
<dbReference type="PANTHER" id="PTHR23199">
    <property type="entry name" value="NEUROTROPHIN 1-RELATED"/>
    <property type="match status" value="1"/>
</dbReference>
<evidence type="ECO:0000256" key="1">
    <source>
        <dbReference type="ARBA" id="ARBA00022729"/>
    </source>
</evidence>
<feature type="domain" description="Spaetzle" evidence="5">
    <location>
        <begin position="187"/>
        <end position="280"/>
    </location>
</feature>
<gene>
    <name evidence="7" type="primary">LOC111355581</name>
</gene>
<dbReference type="PANTHER" id="PTHR23199:SF12">
    <property type="entry name" value="NEUROTROPHIN 1-RELATED"/>
    <property type="match status" value="1"/>
</dbReference>
<evidence type="ECO:0000313" key="7">
    <source>
        <dbReference type="RefSeq" id="XP_022825336.1"/>
    </source>
</evidence>
<proteinExistence type="predicted"/>
<evidence type="ECO:0000256" key="3">
    <source>
        <dbReference type="ARBA" id="ARBA00023180"/>
    </source>
</evidence>
<reference evidence="7" key="1">
    <citation type="submission" date="2025-08" db="UniProtKB">
        <authorList>
            <consortium name="RefSeq"/>
        </authorList>
    </citation>
    <scope>IDENTIFICATION</scope>
    <source>
        <strain evidence="7">Ishihara</strain>
        <tissue evidence="7">Whole body</tissue>
    </source>
</reference>
<evidence type="ECO:0000259" key="5">
    <source>
        <dbReference type="Pfam" id="PF16077"/>
    </source>
</evidence>
<organism evidence="6 7">
    <name type="scientific">Spodoptera litura</name>
    <name type="common">Asian cotton leafworm</name>
    <dbReference type="NCBI Taxonomy" id="69820"/>
    <lineage>
        <taxon>Eukaryota</taxon>
        <taxon>Metazoa</taxon>
        <taxon>Ecdysozoa</taxon>
        <taxon>Arthropoda</taxon>
        <taxon>Hexapoda</taxon>
        <taxon>Insecta</taxon>
        <taxon>Pterygota</taxon>
        <taxon>Neoptera</taxon>
        <taxon>Endopterygota</taxon>
        <taxon>Lepidoptera</taxon>
        <taxon>Glossata</taxon>
        <taxon>Ditrysia</taxon>
        <taxon>Noctuoidea</taxon>
        <taxon>Noctuidae</taxon>
        <taxon>Amphipyrinae</taxon>
        <taxon>Spodoptera</taxon>
    </lineage>
</organism>
<evidence type="ECO:0000256" key="2">
    <source>
        <dbReference type="ARBA" id="ARBA00023157"/>
    </source>
</evidence>
<dbReference type="Gene3D" id="2.10.90.10">
    <property type="entry name" value="Cystine-knot cytokines"/>
    <property type="match status" value="1"/>
</dbReference>
<dbReference type="SUPFAM" id="SSF57501">
    <property type="entry name" value="Cystine-knot cytokines"/>
    <property type="match status" value="1"/>
</dbReference>
<keyword evidence="3" id="KW-0325">Glycoprotein</keyword>
<dbReference type="GO" id="GO:0045087">
    <property type="term" value="P:innate immune response"/>
    <property type="evidence" value="ECO:0007669"/>
    <property type="project" value="TreeGrafter"/>
</dbReference>
<keyword evidence="2" id="KW-1015">Disulfide bond</keyword>
<keyword evidence="6" id="KW-1185">Reference proteome</keyword>
<feature type="signal peptide" evidence="4">
    <location>
        <begin position="1"/>
        <end position="18"/>
    </location>
</feature>
<dbReference type="GO" id="GO:0021556">
    <property type="term" value="P:central nervous system formation"/>
    <property type="evidence" value="ECO:0007669"/>
    <property type="project" value="TreeGrafter"/>
</dbReference>
<dbReference type="GeneID" id="111355581"/>
<dbReference type="GO" id="GO:0005121">
    <property type="term" value="F:Toll binding"/>
    <property type="evidence" value="ECO:0007669"/>
    <property type="project" value="TreeGrafter"/>
</dbReference>
<dbReference type="InterPro" id="IPR029034">
    <property type="entry name" value="Cystine-knot_cytokine"/>
</dbReference>
<dbReference type="AlphaFoldDB" id="A0A9J7EAW3"/>
<accession>A0A9J7EAW3</accession>